<dbReference type="Pfam" id="PF06666">
    <property type="entry name" value="DUF1173"/>
    <property type="match status" value="1"/>
</dbReference>
<evidence type="ECO:0008006" key="3">
    <source>
        <dbReference type="Google" id="ProtNLM"/>
    </source>
</evidence>
<sequence>MGGATTDLSPDVQRFAIRGRIWQVTDPGLQDALAQIHDSAERPRCLCTPDGIEMYVARHRQYLVKRMPDTGKSHHPLCPSYEPDNAYSGLGDLMGDAVLETHPGHIELRVDFPWTRIHGRAVARGEPDEPGEVSVPRKRMTLRAVMHFLFEQAGFNRWTPAMAGKRNQGVLCKYLLEAAADIEVKGKSLAERLYVPEPFSEPAKADIAQRRRAKLAVLQPHGGQAPLALVIGEFKACERSERGCRIWIRHMPDAPLLMDTRAWDRLARTYAAMLEARDADTGHPARLIMAALIHARREFTYEIDAASLMLVSEQWIPVDGVHELPLIDGLIAQKRRFLKPLRYDAKAAAAFPNALLLDCGAAPIPLHLTSEFMSPKDRVLKEKAIHTNGNATVWHWHTALPIPPLPPKTLGQPL</sequence>
<accession>C5T019</accession>
<gene>
    <name evidence="1" type="ORF">AcdelDRAFT_0249</name>
</gene>
<organism evidence="1 2">
    <name type="scientific">Acidovorax delafieldii 2AN</name>
    <dbReference type="NCBI Taxonomy" id="573060"/>
    <lineage>
        <taxon>Bacteria</taxon>
        <taxon>Pseudomonadati</taxon>
        <taxon>Pseudomonadota</taxon>
        <taxon>Betaproteobacteria</taxon>
        <taxon>Burkholderiales</taxon>
        <taxon>Comamonadaceae</taxon>
        <taxon>Acidovorax</taxon>
    </lineage>
</organism>
<dbReference type="PATRIC" id="fig|573060.9.peg.4919"/>
<dbReference type="InterPro" id="IPR009553">
    <property type="entry name" value="DUF1173"/>
</dbReference>
<protein>
    <recommendedName>
        <fullName evidence="3">DUF1173 domain-containing protein</fullName>
    </recommendedName>
</protein>
<evidence type="ECO:0000313" key="1">
    <source>
        <dbReference type="EMBL" id="EER62127.1"/>
    </source>
</evidence>
<proteinExistence type="predicted"/>
<name>C5T019_ACIDE</name>
<dbReference type="AlphaFoldDB" id="C5T019"/>
<dbReference type="OrthoDB" id="5572968at2"/>
<comment type="caution">
    <text evidence="1">The sequence shown here is derived from an EMBL/GenBank/DDBJ whole genome shotgun (WGS) entry which is preliminary data.</text>
</comment>
<evidence type="ECO:0000313" key="2">
    <source>
        <dbReference type="Proteomes" id="UP000003856"/>
    </source>
</evidence>
<reference evidence="1 2" key="1">
    <citation type="submission" date="2009-05" db="EMBL/GenBank/DDBJ databases">
        <title>The draft genome of Acidovorax delafieldii 2AN.</title>
        <authorList>
            <consortium name="US DOE Joint Genome Institute (JGI-PGF)"/>
            <person name="Lucas S."/>
            <person name="Copeland A."/>
            <person name="Lapidus A."/>
            <person name="Glavina del Rio T."/>
            <person name="Tice H."/>
            <person name="Bruce D."/>
            <person name="Goodwin L."/>
            <person name="Pitluck S."/>
            <person name="Larimer F."/>
            <person name="Land M.L."/>
            <person name="Hauser L."/>
            <person name="Shelobolina E.S."/>
            <person name="Picardal F."/>
            <person name="Roden E."/>
            <person name="Emerson D."/>
        </authorList>
    </citation>
    <scope>NUCLEOTIDE SEQUENCE [LARGE SCALE GENOMIC DNA]</scope>
    <source>
        <strain evidence="1 2">2AN</strain>
    </source>
</reference>
<keyword evidence="2" id="KW-1185">Reference proteome</keyword>
<dbReference type="RefSeq" id="WP_005792893.1">
    <property type="nucleotide sequence ID" value="NZ_ACQT01000003.1"/>
</dbReference>
<dbReference type="Proteomes" id="UP000003856">
    <property type="component" value="Unassembled WGS sequence"/>
</dbReference>
<dbReference type="EMBL" id="ACQT01000003">
    <property type="protein sequence ID" value="EER62127.1"/>
    <property type="molecule type" value="Genomic_DNA"/>
</dbReference>